<reference evidence="2" key="1">
    <citation type="submission" date="2019-05" db="EMBL/GenBank/DDBJ databases">
        <title>Annotation for the trematode Paragonimus heterotremus.</title>
        <authorList>
            <person name="Choi Y.-J."/>
        </authorList>
    </citation>
    <scope>NUCLEOTIDE SEQUENCE</scope>
    <source>
        <strain evidence="2">LC</strain>
    </source>
</reference>
<dbReference type="EMBL" id="LUCH01000582">
    <property type="protein sequence ID" value="KAF5404786.1"/>
    <property type="molecule type" value="Genomic_DNA"/>
</dbReference>
<evidence type="ECO:0000313" key="2">
    <source>
        <dbReference type="EMBL" id="KAF5404786.1"/>
    </source>
</evidence>
<dbReference type="Proteomes" id="UP000748531">
    <property type="component" value="Unassembled WGS sequence"/>
</dbReference>
<dbReference type="OrthoDB" id="10302813at2759"/>
<evidence type="ECO:0000313" key="3">
    <source>
        <dbReference type="Proteomes" id="UP000748531"/>
    </source>
</evidence>
<organism evidence="2 3">
    <name type="scientific">Paragonimus heterotremus</name>
    <dbReference type="NCBI Taxonomy" id="100268"/>
    <lineage>
        <taxon>Eukaryota</taxon>
        <taxon>Metazoa</taxon>
        <taxon>Spiralia</taxon>
        <taxon>Lophotrochozoa</taxon>
        <taxon>Platyhelminthes</taxon>
        <taxon>Trematoda</taxon>
        <taxon>Digenea</taxon>
        <taxon>Plagiorchiida</taxon>
        <taxon>Troglotremata</taxon>
        <taxon>Troglotrematidae</taxon>
        <taxon>Paragonimus</taxon>
    </lineage>
</organism>
<comment type="caution">
    <text evidence="2">The sequence shown here is derived from an EMBL/GenBank/DDBJ whole genome shotgun (WGS) entry which is preliminary data.</text>
</comment>
<accession>A0A8J4T2Z4</accession>
<evidence type="ECO:0000256" key="1">
    <source>
        <dbReference type="SAM" id="SignalP"/>
    </source>
</evidence>
<name>A0A8J4T2Z4_9TREM</name>
<dbReference type="AlphaFoldDB" id="A0A8J4T2Z4"/>
<keyword evidence="3" id="KW-1185">Reference proteome</keyword>
<gene>
    <name evidence="2" type="ORF">PHET_01770</name>
</gene>
<proteinExistence type="predicted"/>
<keyword evidence="1" id="KW-0732">Signal</keyword>
<feature type="chain" id="PRO_5035268493" evidence="1">
    <location>
        <begin position="27"/>
        <end position="74"/>
    </location>
</feature>
<feature type="signal peptide" evidence="1">
    <location>
        <begin position="1"/>
        <end position="26"/>
    </location>
</feature>
<protein>
    <submittedName>
        <fullName evidence="2">Uncharacterized protein</fullName>
    </submittedName>
</protein>
<sequence>MSVTGYVLLAVSVVCTLSHTASVTNALYLSTPEKRITDAILEIIQENAPDISDDYYEAFIHKPSKRVERLMRLG</sequence>